<gene>
    <name evidence="2" type="ORF">T440DRAFT_469963</name>
</gene>
<accession>A0A6A7B0K4</accession>
<dbReference type="PANTHER" id="PTHR33112">
    <property type="entry name" value="DOMAIN PROTEIN, PUTATIVE-RELATED"/>
    <property type="match status" value="1"/>
</dbReference>
<dbReference type="Pfam" id="PF06985">
    <property type="entry name" value="HET"/>
    <property type="match status" value="1"/>
</dbReference>
<proteinExistence type="predicted"/>
<dbReference type="AlphaFoldDB" id="A0A6A7B0K4"/>
<dbReference type="Proteomes" id="UP000799423">
    <property type="component" value="Unassembled WGS sequence"/>
</dbReference>
<sequence length="555" mass="63048">MARNLEANQGQIFAHHVTLESLQLANQAGCYICTEIAEDLEEEPDLKEVDCGLERPLLWQIHRGTSLRVYVAYGKGFKLHQWSYTAVDSSDLPFALKRPGPLHERIDSISREIPSYTGSPAVGALGLKWLNRCLQIHDRCRPQQSLRQTYPRRLLDVNFESPRLTLQKYLEGPVDFAAMSHCWGTTPFLTLTQNLMPRYEQEGIHLAELPQNIQDVIQVCRWLQLRYIWIDSLCIIQSGPEAYADWAYHVKLMAKIYATATVCISTAAASGANENCFRTRNTRPLEPVVVMFDRKPHYLISLSHTARGFRNAPVASRAWVLQERLFSRRILTYGKKQVFWECCETHDLNVCETFPHGLNCDVTARGPFSLPEIPREAAFRSKSNAYTAWIELVETYTQCKLTRRDEDKLAAFSGIAEAVAELVGHPPYVAGFFAPELPIALGWSIHEDHIPQSRPFVRSGIYRAPSWSWASTDAPVRLARWPGSVGRNIYVQLISHSCTPVTTNNEFGQLLSAEITIRASLVPFLWTEDTEYCSIRFLDPLSGAATWPFALYHTF</sequence>
<dbReference type="OrthoDB" id="3773726at2759"/>
<organism evidence="2 3">
    <name type="scientific">Plenodomus tracheiphilus IPT5</name>
    <dbReference type="NCBI Taxonomy" id="1408161"/>
    <lineage>
        <taxon>Eukaryota</taxon>
        <taxon>Fungi</taxon>
        <taxon>Dikarya</taxon>
        <taxon>Ascomycota</taxon>
        <taxon>Pezizomycotina</taxon>
        <taxon>Dothideomycetes</taxon>
        <taxon>Pleosporomycetidae</taxon>
        <taxon>Pleosporales</taxon>
        <taxon>Pleosporineae</taxon>
        <taxon>Leptosphaeriaceae</taxon>
        <taxon>Plenodomus</taxon>
    </lineage>
</organism>
<name>A0A6A7B0K4_9PLEO</name>
<dbReference type="EMBL" id="MU006316">
    <property type="protein sequence ID" value="KAF2848604.1"/>
    <property type="molecule type" value="Genomic_DNA"/>
</dbReference>
<feature type="domain" description="Heterokaryon incompatibility" evidence="1">
    <location>
        <begin position="176"/>
        <end position="323"/>
    </location>
</feature>
<keyword evidence="3" id="KW-1185">Reference proteome</keyword>
<dbReference type="PANTHER" id="PTHR33112:SF10">
    <property type="entry name" value="TOL"/>
    <property type="match status" value="1"/>
</dbReference>
<dbReference type="InterPro" id="IPR010730">
    <property type="entry name" value="HET"/>
</dbReference>
<evidence type="ECO:0000259" key="1">
    <source>
        <dbReference type="Pfam" id="PF06985"/>
    </source>
</evidence>
<evidence type="ECO:0000313" key="3">
    <source>
        <dbReference type="Proteomes" id="UP000799423"/>
    </source>
</evidence>
<feature type="non-terminal residue" evidence="2">
    <location>
        <position position="555"/>
    </location>
</feature>
<reference evidence="2" key="1">
    <citation type="submission" date="2020-01" db="EMBL/GenBank/DDBJ databases">
        <authorList>
            <consortium name="DOE Joint Genome Institute"/>
            <person name="Haridas S."/>
            <person name="Albert R."/>
            <person name="Binder M."/>
            <person name="Bloem J."/>
            <person name="Labutti K."/>
            <person name="Salamov A."/>
            <person name="Andreopoulos B."/>
            <person name="Baker S.E."/>
            <person name="Barry K."/>
            <person name="Bills G."/>
            <person name="Bluhm B.H."/>
            <person name="Cannon C."/>
            <person name="Castanera R."/>
            <person name="Culley D.E."/>
            <person name="Daum C."/>
            <person name="Ezra D."/>
            <person name="Gonzalez J.B."/>
            <person name="Henrissat B."/>
            <person name="Kuo A."/>
            <person name="Liang C."/>
            <person name="Lipzen A."/>
            <person name="Lutzoni F."/>
            <person name="Magnuson J."/>
            <person name="Mondo S."/>
            <person name="Nolan M."/>
            <person name="Ohm R."/>
            <person name="Pangilinan J."/>
            <person name="Park H.-J."/>
            <person name="Ramirez L."/>
            <person name="Alfaro M."/>
            <person name="Sun H."/>
            <person name="Tritt A."/>
            <person name="Yoshinaga Y."/>
            <person name="Zwiers L.-H."/>
            <person name="Turgeon B.G."/>
            <person name="Goodwin S.B."/>
            <person name="Spatafora J.W."/>
            <person name="Crous P.W."/>
            <person name="Grigoriev I.V."/>
        </authorList>
    </citation>
    <scope>NUCLEOTIDE SEQUENCE</scope>
    <source>
        <strain evidence="2">IPT5</strain>
    </source>
</reference>
<protein>
    <submittedName>
        <fullName evidence="2">HET-domain-containing protein</fullName>
    </submittedName>
</protein>
<evidence type="ECO:0000313" key="2">
    <source>
        <dbReference type="EMBL" id="KAF2848604.1"/>
    </source>
</evidence>